<comment type="pathway">
    <text evidence="2">Alkaloid biosynthesis.</text>
</comment>
<dbReference type="InterPro" id="IPR006094">
    <property type="entry name" value="Oxid_FAD_bind_N"/>
</dbReference>
<keyword evidence="6 10" id="KW-0732">Signal</keyword>
<feature type="signal peptide" evidence="10">
    <location>
        <begin position="1"/>
        <end position="30"/>
    </location>
</feature>
<dbReference type="Gene3D" id="3.30.465.10">
    <property type="match status" value="1"/>
</dbReference>
<dbReference type="Pfam" id="PF08031">
    <property type="entry name" value="BBE"/>
    <property type="match status" value="1"/>
</dbReference>
<evidence type="ECO:0000256" key="10">
    <source>
        <dbReference type="SAM" id="SignalP"/>
    </source>
</evidence>
<dbReference type="InterPro" id="IPR016169">
    <property type="entry name" value="FAD-bd_PCMH_sub2"/>
</dbReference>
<dbReference type="InterPro" id="IPR016166">
    <property type="entry name" value="FAD-bd_PCMH"/>
</dbReference>
<dbReference type="InterPro" id="IPR012951">
    <property type="entry name" value="BBE"/>
</dbReference>
<dbReference type="Gene3D" id="3.40.462.20">
    <property type="match status" value="1"/>
</dbReference>
<gene>
    <name evidence="12" type="ORF">LIER_14037</name>
</gene>
<dbReference type="InterPro" id="IPR006093">
    <property type="entry name" value="Oxy_OxRdtase_FAD_BS"/>
</dbReference>
<keyword evidence="5" id="KW-0285">Flavoprotein</keyword>
<keyword evidence="8" id="KW-0560">Oxidoreductase</keyword>
<evidence type="ECO:0000256" key="7">
    <source>
        <dbReference type="ARBA" id="ARBA00022827"/>
    </source>
</evidence>
<dbReference type="GO" id="GO:0071949">
    <property type="term" value="F:FAD binding"/>
    <property type="evidence" value="ECO:0007669"/>
    <property type="project" value="InterPro"/>
</dbReference>
<dbReference type="GO" id="GO:0016491">
    <property type="term" value="F:oxidoreductase activity"/>
    <property type="evidence" value="ECO:0007669"/>
    <property type="project" value="UniProtKB-KW"/>
</dbReference>
<evidence type="ECO:0000256" key="3">
    <source>
        <dbReference type="ARBA" id="ARBA00005466"/>
    </source>
</evidence>
<feature type="chain" id="PRO_5043898586" description="FAD-binding PCMH-type domain-containing protein" evidence="10">
    <location>
        <begin position="31"/>
        <end position="527"/>
    </location>
</feature>
<proteinExistence type="inferred from homology"/>
<dbReference type="InterPro" id="IPR036318">
    <property type="entry name" value="FAD-bd_PCMH-like_sf"/>
</dbReference>
<evidence type="ECO:0000256" key="6">
    <source>
        <dbReference type="ARBA" id="ARBA00022729"/>
    </source>
</evidence>
<sequence>MNTTPTRTMHSLLLSIILLISSSFLSSAHTQDFFTCLKSYKNSNGSIYTQQNPTFSTLRQSMVQNILAQNRLPLNPTAILTPSHEKEIQVAVHCAKMFDLLIRVRSGGHDFEGLSYLSQVPFIIIDLVNIRSISIDAKKKTAWVGGGATVGELYHALATKSRTLAFSTGTCATIGVGGHFSGGGFGIMSRKYGLSGDNIIDAKIIDYKGRLLNRKAMGEDLFWAIRGGGGGSFGIVTAWKIELVTVPKTVTVFNVTRPLDNHTAELVHKWQSIAPKIDNNLFIRVIINKFNGVLQISFKSFFIGRANDLLKIMQKSFPELGLLDSDCVEMSWIDSVLYHANFRRGDSIDVLLNRLNVTGTYFKIKSDYVTSPISENGLGGLFEMLQEEDVPILIDLQWSPYGGKMAEISESSLPFPHRAGIKYMIESIFVLAPPQAVNVDRYMSWIDRYYKYMSTYVSKSPRRAYINFRDLDLGVNNYVSNSTSSYNKAKKWGKRYFNNNFQRLSHVKSKVDPTNFFRHEQSIPPFK</sequence>
<dbReference type="PANTHER" id="PTHR32448">
    <property type="entry name" value="OS08G0158400 PROTEIN"/>
    <property type="match status" value="1"/>
</dbReference>
<keyword evidence="13" id="KW-1185">Reference proteome</keyword>
<dbReference type="AlphaFoldDB" id="A0AAV3PY15"/>
<evidence type="ECO:0000256" key="8">
    <source>
        <dbReference type="ARBA" id="ARBA00023002"/>
    </source>
</evidence>
<evidence type="ECO:0000256" key="4">
    <source>
        <dbReference type="ARBA" id="ARBA00022589"/>
    </source>
</evidence>
<evidence type="ECO:0000256" key="1">
    <source>
        <dbReference type="ARBA" id="ARBA00001974"/>
    </source>
</evidence>
<evidence type="ECO:0000313" key="12">
    <source>
        <dbReference type="EMBL" id="GAA0156565.1"/>
    </source>
</evidence>
<dbReference type="EMBL" id="BAABME010002897">
    <property type="protein sequence ID" value="GAA0156565.1"/>
    <property type="molecule type" value="Genomic_DNA"/>
</dbReference>
<reference evidence="12 13" key="1">
    <citation type="submission" date="2024-01" db="EMBL/GenBank/DDBJ databases">
        <title>The complete chloroplast genome sequence of Lithospermum erythrorhizon: insights into the phylogenetic relationship among Boraginaceae species and the maternal lineages of purple gromwells.</title>
        <authorList>
            <person name="Okada T."/>
            <person name="Watanabe K."/>
        </authorList>
    </citation>
    <scope>NUCLEOTIDE SEQUENCE [LARGE SCALE GENOMIC DNA]</scope>
</reference>
<dbReference type="Gene3D" id="3.30.43.10">
    <property type="entry name" value="Uridine Diphospho-n-acetylenolpyruvylglucosamine Reductase, domain 2"/>
    <property type="match status" value="1"/>
</dbReference>
<evidence type="ECO:0000259" key="11">
    <source>
        <dbReference type="PROSITE" id="PS51387"/>
    </source>
</evidence>
<feature type="domain" description="FAD-binding PCMH-type" evidence="11">
    <location>
        <begin position="72"/>
        <end position="246"/>
    </location>
</feature>
<comment type="similarity">
    <text evidence="3">Belongs to the oxygen-dependent FAD-linked oxidoreductase family.</text>
</comment>
<protein>
    <recommendedName>
        <fullName evidence="11">FAD-binding PCMH-type domain-containing protein</fullName>
    </recommendedName>
</protein>
<name>A0AAV3PY15_LITER</name>
<evidence type="ECO:0000256" key="9">
    <source>
        <dbReference type="ARBA" id="ARBA00023180"/>
    </source>
</evidence>
<dbReference type="Pfam" id="PF01565">
    <property type="entry name" value="FAD_binding_4"/>
    <property type="match status" value="1"/>
</dbReference>
<comment type="caution">
    <text evidence="12">The sequence shown here is derived from an EMBL/GenBank/DDBJ whole genome shotgun (WGS) entry which is preliminary data.</text>
</comment>
<comment type="cofactor">
    <cofactor evidence="1">
        <name>FAD</name>
        <dbReference type="ChEBI" id="CHEBI:57692"/>
    </cofactor>
</comment>
<dbReference type="InterPro" id="IPR016167">
    <property type="entry name" value="FAD-bd_PCMH_sub1"/>
</dbReference>
<accession>A0AAV3PY15</accession>
<dbReference type="SUPFAM" id="SSF56176">
    <property type="entry name" value="FAD-binding/transporter-associated domain-like"/>
    <property type="match status" value="1"/>
</dbReference>
<evidence type="ECO:0000256" key="5">
    <source>
        <dbReference type="ARBA" id="ARBA00022630"/>
    </source>
</evidence>
<keyword evidence="4" id="KW-0017">Alkaloid metabolism</keyword>
<dbReference type="PROSITE" id="PS00862">
    <property type="entry name" value="OX2_COVAL_FAD"/>
    <property type="match status" value="1"/>
</dbReference>
<evidence type="ECO:0000313" key="13">
    <source>
        <dbReference type="Proteomes" id="UP001454036"/>
    </source>
</evidence>
<keyword evidence="9" id="KW-0325">Glycoprotein</keyword>
<dbReference type="PROSITE" id="PS51387">
    <property type="entry name" value="FAD_PCMH"/>
    <property type="match status" value="1"/>
</dbReference>
<keyword evidence="7" id="KW-0274">FAD</keyword>
<organism evidence="12 13">
    <name type="scientific">Lithospermum erythrorhizon</name>
    <name type="common">Purple gromwell</name>
    <name type="synonym">Lithospermum officinale var. erythrorhizon</name>
    <dbReference type="NCBI Taxonomy" id="34254"/>
    <lineage>
        <taxon>Eukaryota</taxon>
        <taxon>Viridiplantae</taxon>
        <taxon>Streptophyta</taxon>
        <taxon>Embryophyta</taxon>
        <taxon>Tracheophyta</taxon>
        <taxon>Spermatophyta</taxon>
        <taxon>Magnoliopsida</taxon>
        <taxon>eudicotyledons</taxon>
        <taxon>Gunneridae</taxon>
        <taxon>Pentapetalae</taxon>
        <taxon>asterids</taxon>
        <taxon>lamiids</taxon>
        <taxon>Boraginales</taxon>
        <taxon>Boraginaceae</taxon>
        <taxon>Boraginoideae</taxon>
        <taxon>Lithospermeae</taxon>
        <taxon>Lithospermum</taxon>
    </lineage>
</organism>
<dbReference type="Proteomes" id="UP001454036">
    <property type="component" value="Unassembled WGS sequence"/>
</dbReference>
<evidence type="ECO:0000256" key="2">
    <source>
        <dbReference type="ARBA" id="ARBA00004913"/>
    </source>
</evidence>